<evidence type="ECO:0000313" key="2">
    <source>
        <dbReference type="EMBL" id="KAK9199093.1"/>
    </source>
</evidence>
<accession>A0AAP0M835</accession>
<evidence type="ECO:0000256" key="1">
    <source>
        <dbReference type="SAM" id="MobiDB-lite"/>
    </source>
</evidence>
<gene>
    <name evidence="2" type="ORF">WN944_014280</name>
</gene>
<dbReference type="Proteomes" id="UP001428341">
    <property type="component" value="Unassembled WGS sequence"/>
</dbReference>
<dbReference type="AlphaFoldDB" id="A0AAP0M835"/>
<keyword evidence="3" id="KW-1185">Reference proteome</keyword>
<proteinExistence type="predicted"/>
<sequence>MAAKTQSRKPNVSENPIRNPFQSTALNIREKYINSLPHANRNLNSHFTPQLVSSNQHVSPLATTLDPTKHTVVFCSSQTLPNGDVRKVATKHKDRQGPDPQHLANSQDVHNISCVKEVGNAHTHPAVPMSGVDGDGMSDNEDSMVQETPLALMDVNGQQQ</sequence>
<dbReference type="EMBL" id="JBCGBO010000005">
    <property type="protein sequence ID" value="KAK9199093.1"/>
    <property type="molecule type" value="Genomic_DNA"/>
</dbReference>
<feature type="region of interest" description="Disordered" evidence="1">
    <location>
        <begin position="1"/>
        <end position="22"/>
    </location>
</feature>
<reference evidence="2 3" key="1">
    <citation type="submission" date="2024-05" db="EMBL/GenBank/DDBJ databases">
        <title>Haplotype-resolved chromosome-level genome assembly of Huyou (Citrus changshanensis).</title>
        <authorList>
            <person name="Miao C."/>
            <person name="Chen W."/>
            <person name="Wu Y."/>
            <person name="Wang L."/>
            <person name="Zhao S."/>
            <person name="Grierson D."/>
            <person name="Xu C."/>
            <person name="Chen K."/>
        </authorList>
    </citation>
    <scope>NUCLEOTIDE SEQUENCE [LARGE SCALE GENOMIC DNA]</scope>
    <source>
        <strain evidence="2">01-14</strain>
        <tissue evidence="2">Leaf</tissue>
    </source>
</reference>
<evidence type="ECO:0000313" key="3">
    <source>
        <dbReference type="Proteomes" id="UP001428341"/>
    </source>
</evidence>
<comment type="caution">
    <text evidence="2">The sequence shown here is derived from an EMBL/GenBank/DDBJ whole genome shotgun (WGS) entry which is preliminary data.</text>
</comment>
<name>A0AAP0M835_9ROSI</name>
<organism evidence="2 3">
    <name type="scientific">Citrus x changshan-huyou</name>
    <dbReference type="NCBI Taxonomy" id="2935761"/>
    <lineage>
        <taxon>Eukaryota</taxon>
        <taxon>Viridiplantae</taxon>
        <taxon>Streptophyta</taxon>
        <taxon>Embryophyta</taxon>
        <taxon>Tracheophyta</taxon>
        <taxon>Spermatophyta</taxon>
        <taxon>Magnoliopsida</taxon>
        <taxon>eudicotyledons</taxon>
        <taxon>Gunneridae</taxon>
        <taxon>Pentapetalae</taxon>
        <taxon>rosids</taxon>
        <taxon>malvids</taxon>
        <taxon>Sapindales</taxon>
        <taxon>Rutaceae</taxon>
        <taxon>Aurantioideae</taxon>
        <taxon>Citrus</taxon>
    </lineage>
</organism>
<protein>
    <submittedName>
        <fullName evidence="2">Uncharacterized protein</fullName>
    </submittedName>
</protein>